<dbReference type="EMBL" id="LAZR01062832">
    <property type="protein sequence ID" value="KKK60715.1"/>
    <property type="molecule type" value="Genomic_DNA"/>
</dbReference>
<reference evidence="1" key="1">
    <citation type="journal article" date="2015" name="Nature">
        <title>Complex archaea that bridge the gap between prokaryotes and eukaryotes.</title>
        <authorList>
            <person name="Spang A."/>
            <person name="Saw J.H."/>
            <person name="Jorgensen S.L."/>
            <person name="Zaremba-Niedzwiedzka K."/>
            <person name="Martijn J."/>
            <person name="Lind A.E."/>
            <person name="van Eijk R."/>
            <person name="Schleper C."/>
            <person name="Guy L."/>
            <person name="Ettema T.J."/>
        </authorList>
    </citation>
    <scope>NUCLEOTIDE SEQUENCE</scope>
</reference>
<comment type="caution">
    <text evidence="1">The sequence shown here is derived from an EMBL/GenBank/DDBJ whole genome shotgun (WGS) entry which is preliminary data.</text>
</comment>
<protein>
    <submittedName>
        <fullName evidence="1">Uncharacterized protein</fullName>
    </submittedName>
</protein>
<accession>A0A0F8XI19</accession>
<dbReference type="AlphaFoldDB" id="A0A0F8XI19"/>
<proteinExistence type="predicted"/>
<evidence type="ECO:0000313" key="1">
    <source>
        <dbReference type="EMBL" id="KKK60715.1"/>
    </source>
</evidence>
<organism evidence="1">
    <name type="scientific">marine sediment metagenome</name>
    <dbReference type="NCBI Taxonomy" id="412755"/>
    <lineage>
        <taxon>unclassified sequences</taxon>
        <taxon>metagenomes</taxon>
        <taxon>ecological metagenomes</taxon>
    </lineage>
</organism>
<name>A0A0F8XI19_9ZZZZ</name>
<sequence length="49" mass="5411">MDTVTGYRGTVTGLAQWSFQPDSAYVESLHDGQCVEGWLRVARLELVPA</sequence>
<gene>
    <name evidence="1" type="ORF">LCGC14_3021600</name>
</gene>